<dbReference type="PROSITE" id="PS50208">
    <property type="entry name" value="CASPASE_P20"/>
    <property type="match status" value="1"/>
</dbReference>
<dbReference type="EMBL" id="JAICCE010000023">
    <property type="protein sequence ID" value="KAG9261087.1"/>
    <property type="molecule type" value="Genomic_DNA"/>
</dbReference>
<dbReference type="SMART" id="SM00031">
    <property type="entry name" value="DED"/>
    <property type="match status" value="2"/>
</dbReference>
<sequence length="550" mass="62498">MCVNVMEQELCVLVNRVVECLNTEECKKLRYLCSDRLTAEYVEDCRGALITLITQPDGHLGQTPPGDTLLKEILFRLNRFDILKKILGTSRQDVEQMLRKSGRVLSDYRVLMVELDENLEAEDLRSLIFLLSSTVSKGLLDRVTSFLDVVLELEKMDKVSSENVKVVEECLRNIGRLDLARRIQAYQRGQNNSERHVSQSTAHHCAQFGISSQSPERRLQRQTTDLQTLKLSVPESRAQQAQHAQAAVDEYYINHEFRGMCVIIDCIGCDGEMLKETFVQLGFRVDLHTLLGTGEMYSLLQSVSQQGALHRFSTLCCCLISRGSDTRILATDAEGPGLALDDLQQLFSPVRCPLLAGKPKLFFAQSYTEGPSTSEQIDQHLETDGVPSHTSNRSIWCPETLPAAADVLCSLGRTEAQLLERRGHRSVYLQALSSALLRAQQRRIALLDALLNVNRDVFEHNRRNPDRVYHLSLRHTLRRSAAFFFEIQLLVHNIRPQMLSRSEVLTAPSSVKVFRNALHSGVDKECSLDWRRWRICCILCRQGKPCFWKQ</sequence>
<evidence type="ECO:0000256" key="1">
    <source>
        <dbReference type="ARBA" id="ARBA00010134"/>
    </source>
</evidence>
<dbReference type="InterPro" id="IPR001875">
    <property type="entry name" value="DED_dom"/>
</dbReference>
<dbReference type="Proteomes" id="UP000752171">
    <property type="component" value="Unassembled WGS sequence"/>
</dbReference>
<dbReference type="FunFam" id="1.10.533.10:FF:000016">
    <property type="entry name" value="CASP8 and FADD-like apoptosis regulator"/>
    <property type="match status" value="1"/>
</dbReference>
<comment type="similarity">
    <text evidence="1">Belongs to the peptidase C14A family.</text>
</comment>
<evidence type="ECO:0000256" key="3">
    <source>
        <dbReference type="ARBA" id="ARBA00022737"/>
    </source>
</evidence>
<comment type="caution">
    <text evidence="6">The sequence shown here is derived from an EMBL/GenBank/DDBJ whole genome shotgun (WGS) entry which is preliminary data.</text>
</comment>
<dbReference type="Gene3D" id="1.10.533.10">
    <property type="entry name" value="Death Domain, Fas"/>
    <property type="match status" value="2"/>
</dbReference>
<dbReference type="InterPro" id="IPR015917">
    <property type="entry name" value="Pept_C14A"/>
</dbReference>
<accession>A0A8T2KR27</accession>
<dbReference type="GO" id="GO:0006508">
    <property type="term" value="P:proteolysis"/>
    <property type="evidence" value="ECO:0007669"/>
    <property type="project" value="InterPro"/>
</dbReference>
<dbReference type="InterPro" id="IPR029030">
    <property type="entry name" value="Caspase-like_dom_sf"/>
</dbReference>
<feature type="domain" description="DED" evidence="4">
    <location>
        <begin position="107"/>
        <end position="185"/>
    </location>
</feature>
<dbReference type="PANTHER" id="PTHR48169:SF3">
    <property type="entry name" value="CASP8 AND FADD LIKE APOPTOSIS REGULATOR"/>
    <property type="match status" value="1"/>
</dbReference>
<dbReference type="InterPro" id="IPR011029">
    <property type="entry name" value="DEATH-like_dom_sf"/>
</dbReference>
<evidence type="ECO:0000256" key="2">
    <source>
        <dbReference type="ARBA" id="ARBA00022703"/>
    </source>
</evidence>
<name>A0A8T2KR27_ASTMX</name>
<dbReference type="SUPFAM" id="SSF52129">
    <property type="entry name" value="Caspase-like"/>
    <property type="match status" value="1"/>
</dbReference>
<dbReference type="CDD" id="cd08340">
    <property type="entry name" value="DED_c-FLIP_r2"/>
    <property type="match status" value="1"/>
</dbReference>
<keyword evidence="3" id="KW-0677">Repeat</keyword>
<dbReference type="Gene3D" id="3.40.50.1460">
    <property type="match status" value="1"/>
</dbReference>
<dbReference type="InterPro" id="IPR001309">
    <property type="entry name" value="Pept_C14_p20"/>
</dbReference>
<dbReference type="SUPFAM" id="SSF47986">
    <property type="entry name" value="DEATH domain"/>
    <property type="match status" value="1"/>
</dbReference>
<dbReference type="GO" id="GO:0006915">
    <property type="term" value="P:apoptotic process"/>
    <property type="evidence" value="ECO:0007669"/>
    <property type="project" value="UniProtKB-KW"/>
</dbReference>
<dbReference type="Pfam" id="PF01335">
    <property type="entry name" value="DED"/>
    <property type="match status" value="2"/>
</dbReference>
<dbReference type="GO" id="GO:0004197">
    <property type="term" value="F:cysteine-type endopeptidase activity"/>
    <property type="evidence" value="ECO:0007669"/>
    <property type="project" value="InterPro"/>
</dbReference>
<keyword evidence="2" id="KW-0053">Apoptosis</keyword>
<evidence type="ECO:0000259" key="4">
    <source>
        <dbReference type="PROSITE" id="PS50168"/>
    </source>
</evidence>
<evidence type="ECO:0000313" key="7">
    <source>
        <dbReference type="Proteomes" id="UP000752171"/>
    </source>
</evidence>
<dbReference type="PROSITE" id="PS50168">
    <property type="entry name" value="DED"/>
    <property type="match status" value="2"/>
</dbReference>
<organism evidence="6 7">
    <name type="scientific">Astyanax mexicanus</name>
    <name type="common">Blind cave fish</name>
    <name type="synonym">Astyanax fasciatus mexicanus</name>
    <dbReference type="NCBI Taxonomy" id="7994"/>
    <lineage>
        <taxon>Eukaryota</taxon>
        <taxon>Metazoa</taxon>
        <taxon>Chordata</taxon>
        <taxon>Craniata</taxon>
        <taxon>Vertebrata</taxon>
        <taxon>Euteleostomi</taxon>
        <taxon>Actinopterygii</taxon>
        <taxon>Neopterygii</taxon>
        <taxon>Teleostei</taxon>
        <taxon>Ostariophysi</taxon>
        <taxon>Characiformes</taxon>
        <taxon>Characoidei</taxon>
        <taxon>Acestrorhamphidae</taxon>
        <taxon>Acestrorhamphinae</taxon>
        <taxon>Astyanax</taxon>
    </lineage>
</organism>
<dbReference type="GO" id="GO:0005737">
    <property type="term" value="C:cytoplasm"/>
    <property type="evidence" value="ECO:0007669"/>
    <property type="project" value="UniProtKB-ARBA"/>
</dbReference>
<dbReference type="InterPro" id="IPR011600">
    <property type="entry name" value="Pept_C14_caspase"/>
</dbReference>
<dbReference type="SMART" id="SM00115">
    <property type="entry name" value="CASc"/>
    <property type="match status" value="1"/>
</dbReference>
<dbReference type="GO" id="GO:0042981">
    <property type="term" value="P:regulation of apoptotic process"/>
    <property type="evidence" value="ECO:0007669"/>
    <property type="project" value="InterPro"/>
</dbReference>
<dbReference type="AlphaFoldDB" id="A0A8T2KR27"/>
<dbReference type="PANTHER" id="PTHR48169">
    <property type="entry name" value="DED DOMAIN-CONTAINING PROTEIN"/>
    <property type="match status" value="1"/>
</dbReference>
<dbReference type="Pfam" id="PF00656">
    <property type="entry name" value="Peptidase_C14"/>
    <property type="match status" value="1"/>
</dbReference>
<feature type="domain" description="Caspase family p20" evidence="5">
    <location>
        <begin position="269"/>
        <end position="366"/>
    </location>
</feature>
<reference evidence="6 7" key="1">
    <citation type="submission" date="2021-07" db="EMBL/GenBank/DDBJ databases">
        <authorList>
            <person name="Imarazene B."/>
            <person name="Zahm M."/>
            <person name="Klopp C."/>
            <person name="Cabau C."/>
            <person name="Beille S."/>
            <person name="Jouanno E."/>
            <person name="Castinel A."/>
            <person name="Lluch J."/>
            <person name="Gil L."/>
            <person name="Kuchtly C."/>
            <person name="Lopez Roques C."/>
            <person name="Donnadieu C."/>
            <person name="Parrinello H."/>
            <person name="Journot L."/>
            <person name="Du K."/>
            <person name="Schartl M."/>
            <person name="Retaux S."/>
            <person name="Guiguen Y."/>
        </authorList>
    </citation>
    <scope>NUCLEOTIDE SEQUENCE [LARGE SCALE GENOMIC DNA]</scope>
    <source>
        <strain evidence="6">Pach_M1</strain>
        <tissue evidence="6">Testis</tissue>
    </source>
</reference>
<feature type="domain" description="DED" evidence="4">
    <location>
        <begin position="9"/>
        <end position="88"/>
    </location>
</feature>
<evidence type="ECO:0000259" key="5">
    <source>
        <dbReference type="PROSITE" id="PS50208"/>
    </source>
</evidence>
<evidence type="ECO:0000313" key="6">
    <source>
        <dbReference type="EMBL" id="KAG9261087.1"/>
    </source>
</evidence>
<gene>
    <name evidence="6" type="primary">CFLAR</name>
    <name evidence="6" type="ORF">AMEX_G26058</name>
</gene>
<proteinExistence type="inferred from homology"/>
<protein>
    <submittedName>
        <fullName evidence="6">CASP8 and FADD-like apoptosis regulator</fullName>
    </submittedName>
</protein>